<dbReference type="EMBL" id="JAUPFM010000005">
    <property type="protein sequence ID" value="KAK2851539.1"/>
    <property type="molecule type" value="Genomic_DNA"/>
</dbReference>
<protein>
    <submittedName>
        <fullName evidence="2">Uncharacterized protein</fullName>
    </submittedName>
</protein>
<gene>
    <name evidence="2" type="ORF">Q5P01_007815</name>
</gene>
<evidence type="ECO:0000256" key="1">
    <source>
        <dbReference type="SAM" id="MobiDB-lite"/>
    </source>
</evidence>
<evidence type="ECO:0000313" key="2">
    <source>
        <dbReference type="EMBL" id="KAK2851539.1"/>
    </source>
</evidence>
<dbReference type="AlphaFoldDB" id="A0AA88N8Z7"/>
<proteinExistence type="predicted"/>
<reference evidence="2" key="1">
    <citation type="submission" date="2023-07" db="EMBL/GenBank/DDBJ databases">
        <title>Chromosome-level Genome Assembly of Striped Snakehead (Channa striata).</title>
        <authorList>
            <person name="Liu H."/>
        </authorList>
    </citation>
    <scope>NUCLEOTIDE SEQUENCE</scope>
    <source>
        <strain evidence="2">Gz</strain>
        <tissue evidence="2">Muscle</tissue>
    </source>
</reference>
<sequence length="73" mass="7804">MRGGKEREVAEEQEAARWRRKCESAAAGRGTCHTFRRPHSSPGTPKSHSLLPLTHKQTSTPTQPPPSAGSAGG</sequence>
<feature type="region of interest" description="Disordered" evidence="1">
    <location>
        <begin position="21"/>
        <end position="73"/>
    </location>
</feature>
<organism evidence="2 3">
    <name type="scientific">Channa striata</name>
    <name type="common">Snakehead murrel</name>
    <name type="synonym">Ophicephalus striatus</name>
    <dbReference type="NCBI Taxonomy" id="64152"/>
    <lineage>
        <taxon>Eukaryota</taxon>
        <taxon>Metazoa</taxon>
        <taxon>Chordata</taxon>
        <taxon>Craniata</taxon>
        <taxon>Vertebrata</taxon>
        <taxon>Euteleostomi</taxon>
        <taxon>Actinopterygii</taxon>
        <taxon>Neopterygii</taxon>
        <taxon>Teleostei</taxon>
        <taxon>Neoteleostei</taxon>
        <taxon>Acanthomorphata</taxon>
        <taxon>Anabantaria</taxon>
        <taxon>Anabantiformes</taxon>
        <taxon>Channoidei</taxon>
        <taxon>Channidae</taxon>
        <taxon>Channa</taxon>
    </lineage>
</organism>
<evidence type="ECO:0000313" key="3">
    <source>
        <dbReference type="Proteomes" id="UP001187415"/>
    </source>
</evidence>
<dbReference type="Proteomes" id="UP001187415">
    <property type="component" value="Unassembled WGS sequence"/>
</dbReference>
<keyword evidence="3" id="KW-1185">Reference proteome</keyword>
<name>A0AA88N8Z7_CHASR</name>
<accession>A0AA88N8Z7</accession>
<comment type="caution">
    <text evidence="2">The sequence shown here is derived from an EMBL/GenBank/DDBJ whole genome shotgun (WGS) entry which is preliminary data.</text>
</comment>